<dbReference type="Proteomes" id="UP000529795">
    <property type="component" value="Unassembled WGS sequence"/>
</dbReference>
<dbReference type="RefSeq" id="WP_183982615.1">
    <property type="nucleotide sequence ID" value="NZ_JACIEV010000002.1"/>
</dbReference>
<evidence type="ECO:0000256" key="1">
    <source>
        <dbReference type="PROSITE-ProRule" id="PRU00339"/>
    </source>
</evidence>
<keyword evidence="2" id="KW-1133">Transmembrane helix</keyword>
<dbReference type="EMBL" id="JACIEV010000002">
    <property type="protein sequence ID" value="MBB4152924.1"/>
    <property type="molecule type" value="Genomic_DNA"/>
</dbReference>
<reference evidence="3 4" key="1">
    <citation type="submission" date="2020-08" db="EMBL/GenBank/DDBJ databases">
        <title>Genomic Encyclopedia of Type Strains, Phase IV (KMG-IV): sequencing the most valuable type-strain genomes for metagenomic binning, comparative biology and taxonomic classification.</title>
        <authorList>
            <person name="Goeker M."/>
        </authorList>
    </citation>
    <scope>NUCLEOTIDE SEQUENCE [LARGE SCALE GENOMIC DNA]</scope>
    <source>
        <strain evidence="3 4">YC6723</strain>
    </source>
</reference>
<name>A0A840FAW8_9SPHN</name>
<dbReference type="InterPro" id="IPR011990">
    <property type="entry name" value="TPR-like_helical_dom_sf"/>
</dbReference>
<keyword evidence="4" id="KW-1185">Reference proteome</keyword>
<proteinExistence type="predicted"/>
<organism evidence="3 4">
    <name type="scientific">Sphingomonas jinjuensis</name>
    <dbReference type="NCBI Taxonomy" id="535907"/>
    <lineage>
        <taxon>Bacteria</taxon>
        <taxon>Pseudomonadati</taxon>
        <taxon>Pseudomonadota</taxon>
        <taxon>Alphaproteobacteria</taxon>
        <taxon>Sphingomonadales</taxon>
        <taxon>Sphingomonadaceae</taxon>
        <taxon>Sphingomonas</taxon>
    </lineage>
</organism>
<evidence type="ECO:0000313" key="4">
    <source>
        <dbReference type="Proteomes" id="UP000529795"/>
    </source>
</evidence>
<dbReference type="Gene3D" id="1.25.40.10">
    <property type="entry name" value="Tetratricopeptide repeat domain"/>
    <property type="match status" value="1"/>
</dbReference>
<gene>
    <name evidence="3" type="ORF">GGQ80_000812</name>
</gene>
<comment type="caution">
    <text evidence="3">The sequence shown here is derived from an EMBL/GenBank/DDBJ whole genome shotgun (WGS) entry which is preliminary data.</text>
</comment>
<dbReference type="AlphaFoldDB" id="A0A840FAW8"/>
<sequence>MSDDRGGNIQNLLGMARTAVLAGNNEEAIAYYNRVLEVDPGCSEAWLGKGTAAGWLSSIAQLRVNESLVAYGNAIGSASDDDKSTAAAAAANELGKICDAIYGMARQHYVDHAAVAGVRETYVRTSAVLSDALQQAHAWDPLNRHVLDVTVLICRQLLDLGGIGELAPILRERLDEAVAEIQTMDPSYQRPALALRTEADKEQAKAESDQVGYIVLFIVLIFAAIAGAVAKSGS</sequence>
<feature type="repeat" description="TPR" evidence="1">
    <location>
        <begin position="9"/>
        <end position="42"/>
    </location>
</feature>
<keyword evidence="2" id="KW-0472">Membrane</keyword>
<evidence type="ECO:0000256" key="2">
    <source>
        <dbReference type="SAM" id="Phobius"/>
    </source>
</evidence>
<dbReference type="Pfam" id="PF13428">
    <property type="entry name" value="TPR_14"/>
    <property type="match status" value="1"/>
</dbReference>
<accession>A0A840FAW8</accession>
<protein>
    <submittedName>
        <fullName evidence="3">Tetratricopeptide (TPR) repeat protein</fullName>
    </submittedName>
</protein>
<dbReference type="InterPro" id="IPR019734">
    <property type="entry name" value="TPR_rpt"/>
</dbReference>
<dbReference type="PROSITE" id="PS50005">
    <property type="entry name" value="TPR"/>
    <property type="match status" value="1"/>
</dbReference>
<keyword evidence="2" id="KW-0812">Transmembrane</keyword>
<dbReference type="SUPFAM" id="SSF48452">
    <property type="entry name" value="TPR-like"/>
    <property type="match status" value="1"/>
</dbReference>
<evidence type="ECO:0000313" key="3">
    <source>
        <dbReference type="EMBL" id="MBB4152924.1"/>
    </source>
</evidence>
<keyword evidence="1" id="KW-0802">TPR repeat</keyword>
<feature type="transmembrane region" description="Helical" evidence="2">
    <location>
        <begin position="211"/>
        <end position="230"/>
    </location>
</feature>